<dbReference type="InterPro" id="IPR013830">
    <property type="entry name" value="SGNH_hydro"/>
</dbReference>
<dbReference type="CDD" id="cd00229">
    <property type="entry name" value="SGNH_hydrolase"/>
    <property type="match status" value="1"/>
</dbReference>
<dbReference type="EMBL" id="BK014881">
    <property type="protein sequence ID" value="DAD80164.1"/>
    <property type="molecule type" value="Genomic_DNA"/>
</dbReference>
<dbReference type="SUPFAM" id="SSF52266">
    <property type="entry name" value="SGNH hydrolase"/>
    <property type="match status" value="1"/>
</dbReference>
<keyword evidence="2" id="KW-0378">Hydrolase</keyword>
<sequence length="670" mass="74328">MATIDEIKQQAEAVKNATQVGENTAVRVGGALAGLANIAKQQDTELGKKADKAAMDAELGKKANTADVDTKFTEEKKRVDAELGKKFDKESVVQESGEAEDKVMSQKAVSDKLSDLSEKSGYIAQRGIYNIDDILFNNNYLKENDVIYIDFAPTADSGAISFESIDGKELFYITKEVSKAIIPANFKQAKVLYGSIRLNKDVESLTNRIINDTIESFKIDISEQRLESINIGSNRGYYINKDGQKAKNEDTSSLYYLSEKISVVEGEDIFVTASSNWGNALYAIYGGNDEVIGKELSKSISDNTSIENKKITVPKGTAYILLAWRSDSLHGKFSRLYTYTKDYLSICDNFTKAKVPFPFIVKSGKVLNADGEENEQTSDVFRISSHIPVTPGETIYVTGCAFWGQAIFSIFDASNNVVFKINSTSGTGTATKIFDKKVVVPANGSYCIVSWNLSDSMYGAVKKEKILPKSPFINKKWACIGDSWTDNRNANPEKRYFDFISEETGITPIMMGYSGSGYSKLEQFSFYNRAKQLPEDTDVVTIFGSGNDLSSELPLGNITDNGTDTICGCINTTIKNILSVNPIIQIGIISPCPWKDYKDTQEEWDNYCKALEQIAKSRSIPYLDLIHCSGLRPWNDKARQLTYVDDNHANQSGHKIFSSKIREFLKSILT</sequence>
<proteinExistence type="predicted"/>
<reference evidence="2" key="1">
    <citation type="journal article" date="2021" name="Proc. Natl. Acad. Sci. U.S.A.">
        <title>A Catalog of Tens of Thousands of Viruses from Human Metagenomes Reveals Hidden Associations with Chronic Diseases.</title>
        <authorList>
            <person name="Tisza M.J."/>
            <person name="Buck C.B."/>
        </authorList>
    </citation>
    <scope>NUCLEOTIDE SEQUENCE</scope>
    <source>
        <strain evidence="2">CttxG5</strain>
    </source>
</reference>
<name>A0A8S5MD61_9CAUD</name>
<dbReference type="Pfam" id="PF13472">
    <property type="entry name" value="Lipase_GDSL_2"/>
    <property type="match status" value="1"/>
</dbReference>
<evidence type="ECO:0000259" key="1">
    <source>
        <dbReference type="Pfam" id="PF13472"/>
    </source>
</evidence>
<dbReference type="GO" id="GO:0016787">
    <property type="term" value="F:hydrolase activity"/>
    <property type="evidence" value="ECO:0007669"/>
    <property type="project" value="UniProtKB-KW"/>
</dbReference>
<feature type="domain" description="SGNH hydrolase-type esterase" evidence="1">
    <location>
        <begin position="479"/>
        <end position="656"/>
    </location>
</feature>
<dbReference type="InterPro" id="IPR036514">
    <property type="entry name" value="SGNH_hydro_sf"/>
</dbReference>
<accession>A0A8S5MD61</accession>
<protein>
    <submittedName>
        <fullName evidence="2">Hydrolase</fullName>
    </submittedName>
</protein>
<evidence type="ECO:0000313" key="2">
    <source>
        <dbReference type="EMBL" id="DAD80164.1"/>
    </source>
</evidence>
<organism evidence="2">
    <name type="scientific">Siphoviridae sp. cttxG5</name>
    <dbReference type="NCBI Taxonomy" id="2826498"/>
    <lineage>
        <taxon>Viruses</taxon>
        <taxon>Duplodnaviria</taxon>
        <taxon>Heunggongvirae</taxon>
        <taxon>Uroviricota</taxon>
        <taxon>Caudoviricetes</taxon>
    </lineage>
</organism>
<dbReference type="Gene3D" id="3.40.50.1110">
    <property type="entry name" value="SGNH hydrolase"/>
    <property type="match status" value="1"/>
</dbReference>